<keyword evidence="2" id="KW-1185">Reference proteome</keyword>
<name>A0A1Y1SZ35_9FLAO</name>
<accession>A0A1Y1SZ35</accession>
<dbReference type="EMBL" id="ARYN01000024">
    <property type="protein sequence ID" value="ORL43832.1"/>
    <property type="molecule type" value="Genomic_DNA"/>
</dbReference>
<evidence type="ECO:0000313" key="2">
    <source>
        <dbReference type="Proteomes" id="UP000192746"/>
    </source>
</evidence>
<organism evidence="1 2">
    <name type="scientific">Zunongwangia atlantica 22II14-10F7</name>
    <dbReference type="NCBI Taxonomy" id="1185767"/>
    <lineage>
        <taxon>Bacteria</taxon>
        <taxon>Pseudomonadati</taxon>
        <taxon>Bacteroidota</taxon>
        <taxon>Flavobacteriia</taxon>
        <taxon>Flavobacteriales</taxon>
        <taxon>Flavobacteriaceae</taxon>
        <taxon>Zunongwangia</taxon>
    </lineage>
</organism>
<protein>
    <submittedName>
        <fullName evidence="1">Integrase core domain contained protein</fullName>
    </submittedName>
</protein>
<proteinExistence type="predicted"/>
<comment type="caution">
    <text evidence="1">The sequence shown here is derived from an EMBL/GenBank/DDBJ whole genome shotgun (WGS) entry which is preliminary data.</text>
</comment>
<reference evidence="1 2" key="1">
    <citation type="submission" date="2013-04" db="EMBL/GenBank/DDBJ databases">
        <title>Zunongwangia sp. 22II14-10F7 Genome Sequencing.</title>
        <authorList>
            <person name="Lai Q."/>
            <person name="Shao Z."/>
        </authorList>
    </citation>
    <scope>NUCLEOTIDE SEQUENCE [LARGE SCALE GENOMIC DNA]</scope>
    <source>
        <strain evidence="1 2">22II14-10F7</strain>
    </source>
</reference>
<dbReference type="Proteomes" id="UP000192746">
    <property type="component" value="Unassembled WGS sequence"/>
</dbReference>
<gene>
    <name evidence="1" type="ORF">IIF7_18874</name>
</gene>
<evidence type="ECO:0000313" key="1">
    <source>
        <dbReference type="EMBL" id="ORL43832.1"/>
    </source>
</evidence>
<sequence>MQRELQKIRMDNGSEFAVKIASAWRQMQGIIFQYIQTGSRQKCIY</sequence>
<dbReference type="AlphaFoldDB" id="A0A1Y1SZ35"/>